<organism evidence="1 2">
    <name type="scientific">Hemibagrus wyckioides</name>
    <dbReference type="NCBI Taxonomy" id="337641"/>
    <lineage>
        <taxon>Eukaryota</taxon>
        <taxon>Metazoa</taxon>
        <taxon>Chordata</taxon>
        <taxon>Craniata</taxon>
        <taxon>Vertebrata</taxon>
        <taxon>Euteleostomi</taxon>
        <taxon>Actinopterygii</taxon>
        <taxon>Neopterygii</taxon>
        <taxon>Teleostei</taxon>
        <taxon>Ostariophysi</taxon>
        <taxon>Siluriformes</taxon>
        <taxon>Bagridae</taxon>
        <taxon>Hemibagrus</taxon>
    </lineage>
</organism>
<dbReference type="EMBL" id="JAHKSW010000021">
    <property type="protein sequence ID" value="KAG7319157.1"/>
    <property type="molecule type" value="Genomic_DNA"/>
</dbReference>
<evidence type="ECO:0000313" key="2">
    <source>
        <dbReference type="Proteomes" id="UP000824219"/>
    </source>
</evidence>
<dbReference type="AlphaFoldDB" id="A0A9D3NE01"/>
<evidence type="ECO:0000313" key="1">
    <source>
        <dbReference type="EMBL" id="KAG7319157.1"/>
    </source>
</evidence>
<gene>
    <name evidence="1" type="ORF">KOW79_017631</name>
</gene>
<proteinExistence type="predicted"/>
<accession>A0A9D3NE01</accession>
<comment type="caution">
    <text evidence="1">The sequence shown here is derived from an EMBL/GenBank/DDBJ whole genome shotgun (WGS) entry which is preliminary data.</text>
</comment>
<name>A0A9D3NE01_9TELE</name>
<protein>
    <submittedName>
        <fullName evidence="1">Uncharacterized protein</fullName>
    </submittedName>
</protein>
<dbReference type="Proteomes" id="UP000824219">
    <property type="component" value="Linkage Group LG21"/>
</dbReference>
<reference evidence="1 2" key="1">
    <citation type="submission" date="2021-06" db="EMBL/GenBank/DDBJ databases">
        <title>Chromosome-level genome assembly of the red-tail catfish (Hemibagrus wyckioides).</title>
        <authorList>
            <person name="Shao F."/>
        </authorList>
    </citation>
    <scope>NUCLEOTIDE SEQUENCE [LARGE SCALE GENOMIC DNA]</scope>
    <source>
        <strain evidence="1">EC202008001</strain>
        <tissue evidence="1">Blood</tissue>
    </source>
</reference>
<keyword evidence="2" id="KW-1185">Reference proteome</keyword>
<sequence>MVLRSLRRGDVKATRPVLRVQRFGGRSLELHCNVKLGAESHSSVLVKNPRMKTVRVIAMNPSRRIVP</sequence>